<dbReference type="PANTHER" id="PTHR33778:SF1">
    <property type="entry name" value="MAGNESIUM TRANSPORTER YHID-RELATED"/>
    <property type="match status" value="1"/>
</dbReference>
<protein>
    <submittedName>
        <fullName evidence="9">MgtC/SapB transporter</fullName>
    </submittedName>
</protein>
<name>A0AAC8YFG7_9ACTN</name>
<dbReference type="PANTHER" id="PTHR33778">
    <property type="entry name" value="PROTEIN MGTC"/>
    <property type="match status" value="1"/>
</dbReference>
<gene>
    <name evidence="10" type="ORF">A8L58_10355</name>
    <name evidence="9" type="ORF">AXH35_08915</name>
</gene>
<dbReference type="Proteomes" id="UP000075221">
    <property type="component" value="Chromosome"/>
</dbReference>
<dbReference type="InterPro" id="IPR003416">
    <property type="entry name" value="MgtC/SapB/SrpB/YhiD_fam"/>
</dbReference>
<proteinExistence type="inferred from homology"/>
<evidence type="ECO:0000313" key="9">
    <source>
        <dbReference type="EMBL" id="AMS05549.1"/>
    </source>
</evidence>
<dbReference type="Proteomes" id="UP000178666">
    <property type="component" value="Chromosome"/>
</dbReference>
<dbReference type="RefSeq" id="WP_062819628.1">
    <property type="nucleotide sequence ID" value="NZ_CP014352.1"/>
</dbReference>
<feature type="transmembrane region" description="Helical" evidence="7">
    <location>
        <begin position="53"/>
        <end position="71"/>
    </location>
</feature>
<keyword evidence="6 7" id="KW-0472">Membrane</keyword>
<reference evidence="10 12" key="1">
    <citation type="journal article" date="2016" name="Plant Dis.">
        <title>Improved production of propionic acid using genome shuffling.</title>
        <authorList>
            <person name="Luna-Flores C.H."/>
            <person name="Palfreyman R.W."/>
            <person name="Kromer J.O."/>
            <person name="Nielsen L.K."/>
            <person name="Marcellin E."/>
        </authorList>
    </citation>
    <scope>NUCLEOTIDE SEQUENCE [LARGE SCALE GENOMIC DNA]</scope>
    <source>
        <strain evidence="10 12">F3E8</strain>
    </source>
</reference>
<feature type="transmembrane region" description="Helical" evidence="7">
    <location>
        <begin position="129"/>
        <end position="155"/>
    </location>
</feature>
<feature type="transmembrane region" description="Helical" evidence="7">
    <location>
        <begin position="25"/>
        <end position="41"/>
    </location>
</feature>
<organism evidence="9 11">
    <name type="scientific">Acidipropionibacterium acidipropionici</name>
    <dbReference type="NCBI Taxonomy" id="1748"/>
    <lineage>
        <taxon>Bacteria</taxon>
        <taxon>Bacillati</taxon>
        <taxon>Actinomycetota</taxon>
        <taxon>Actinomycetes</taxon>
        <taxon>Propionibacteriales</taxon>
        <taxon>Propionibacteriaceae</taxon>
        <taxon>Acidipropionibacterium</taxon>
    </lineage>
</organism>
<dbReference type="GO" id="GO:0005886">
    <property type="term" value="C:plasma membrane"/>
    <property type="evidence" value="ECO:0007669"/>
    <property type="project" value="UniProtKB-SubCell"/>
</dbReference>
<comment type="subcellular location">
    <subcellularLocation>
        <location evidence="1">Cell membrane</location>
        <topology evidence="1">Multi-pass membrane protein</topology>
    </subcellularLocation>
</comment>
<keyword evidence="12" id="KW-1185">Reference proteome</keyword>
<evidence type="ECO:0000256" key="2">
    <source>
        <dbReference type="ARBA" id="ARBA00009298"/>
    </source>
</evidence>
<dbReference type="EMBL" id="CP014352">
    <property type="protein sequence ID" value="AMS05549.1"/>
    <property type="molecule type" value="Genomic_DNA"/>
</dbReference>
<accession>A0AAC8YFG7</accession>
<dbReference type="EMBL" id="CP015970">
    <property type="protein sequence ID" value="AOZ47019.1"/>
    <property type="molecule type" value="Genomic_DNA"/>
</dbReference>
<evidence type="ECO:0000256" key="5">
    <source>
        <dbReference type="ARBA" id="ARBA00022989"/>
    </source>
</evidence>
<evidence type="ECO:0000313" key="10">
    <source>
        <dbReference type="EMBL" id="AOZ47019.1"/>
    </source>
</evidence>
<dbReference type="InterPro" id="IPR049177">
    <property type="entry name" value="MgtC_SapB_SrpB_YhiD_N"/>
</dbReference>
<evidence type="ECO:0000313" key="11">
    <source>
        <dbReference type="Proteomes" id="UP000075221"/>
    </source>
</evidence>
<feature type="transmembrane region" description="Helical" evidence="7">
    <location>
        <begin position="91"/>
        <end position="108"/>
    </location>
</feature>
<evidence type="ECO:0000313" key="12">
    <source>
        <dbReference type="Proteomes" id="UP000178666"/>
    </source>
</evidence>
<keyword evidence="3" id="KW-1003">Cell membrane</keyword>
<keyword evidence="5 7" id="KW-1133">Transmembrane helix</keyword>
<keyword evidence="4 7" id="KW-0812">Transmembrane</keyword>
<comment type="similarity">
    <text evidence="2">Belongs to the MgtC/SapB family.</text>
</comment>
<evidence type="ECO:0000256" key="4">
    <source>
        <dbReference type="ARBA" id="ARBA00022692"/>
    </source>
</evidence>
<evidence type="ECO:0000256" key="6">
    <source>
        <dbReference type="ARBA" id="ARBA00023136"/>
    </source>
</evidence>
<feature type="domain" description="MgtC/SapB/SrpB/YhiD N-terminal" evidence="8">
    <location>
        <begin position="29"/>
        <end position="160"/>
    </location>
</feature>
<evidence type="ECO:0000259" key="8">
    <source>
        <dbReference type="Pfam" id="PF02308"/>
    </source>
</evidence>
<reference evidence="9 11" key="2">
    <citation type="submission" date="2016-02" db="EMBL/GenBank/DDBJ databases">
        <title>Complete Genome Sequence of Propionibacterium acidipropionici ATCC 55737.</title>
        <authorList>
            <person name="Luna Flores C.H."/>
            <person name="Nielsen L.K."/>
            <person name="Marcellin E."/>
        </authorList>
    </citation>
    <scope>NUCLEOTIDE SEQUENCE [LARGE SCALE GENOMIC DNA]</scope>
    <source>
        <strain evidence="9 11">ATCC 55737</strain>
    </source>
</reference>
<evidence type="ECO:0000256" key="3">
    <source>
        <dbReference type="ARBA" id="ARBA00022475"/>
    </source>
</evidence>
<sequence>MPTALLLRVAFPLQAQVAFGQGWVQVGELALALILTSLVGLERNMRGKGAGLRTQSIVGVASALFLQVGKYGFFDLMPWMGDDIRLDPSRVASQVVSGVGFLGAGLIMTQHSRVRGLTTAASVWESSAIGMAAGAGMWLLAATVTAMHFIITFGFNSLEKILPAKGRTLTHLDVTYCDGQGLLRTLLSTITRAGWAVERAMPRSRPGSDKARLILELEGPRDTAGLLSELTGTNGVLSVEIVPEGDME</sequence>
<dbReference type="AlphaFoldDB" id="A0AAC8YFG7"/>
<dbReference type="PRINTS" id="PR01837">
    <property type="entry name" value="MGTCSAPBPROT"/>
</dbReference>
<evidence type="ECO:0000256" key="1">
    <source>
        <dbReference type="ARBA" id="ARBA00004651"/>
    </source>
</evidence>
<evidence type="ECO:0000256" key="7">
    <source>
        <dbReference type="SAM" id="Phobius"/>
    </source>
</evidence>
<dbReference type="Pfam" id="PF02308">
    <property type="entry name" value="MgtC"/>
    <property type="match status" value="1"/>
</dbReference>